<dbReference type="EnsemblMetazoa" id="CJA36198.1">
    <property type="protein sequence ID" value="CJA36198.1"/>
    <property type="gene ID" value="WBGene00212045"/>
</dbReference>
<organism evidence="1 2">
    <name type="scientific">Caenorhabditis japonica</name>
    <dbReference type="NCBI Taxonomy" id="281687"/>
    <lineage>
        <taxon>Eukaryota</taxon>
        <taxon>Metazoa</taxon>
        <taxon>Ecdysozoa</taxon>
        <taxon>Nematoda</taxon>
        <taxon>Chromadorea</taxon>
        <taxon>Rhabditida</taxon>
        <taxon>Rhabditina</taxon>
        <taxon>Rhabditomorpha</taxon>
        <taxon>Rhabditoidea</taxon>
        <taxon>Rhabditidae</taxon>
        <taxon>Peloderinae</taxon>
        <taxon>Caenorhabditis</taxon>
    </lineage>
</organism>
<keyword evidence="2" id="KW-1185">Reference proteome</keyword>
<accession>A0A8R1IQN2</accession>
<sequence length="87" mass="9891">MDYFLGDVVSAIALRRLRTSSPSLSIILSIFCSVLIERSAKDTGYSRFCITRPVFVMKRFGGTTKSIESVVWSRVERNENVLIRNTK</sequence>
<name>A0A8R1IQN2_CAEJA</name>
<evidence type="ECO:0000313" key="2">
    <source>
        <dbReference type="Proteomes" id="UP000005237"/>
    </source>
</evidence>
<protein>
    <submittedName>
        <fullName evidence="1">Uncharacterized protein</fullName>
    </submittedName>
</protein>
<dbReference type="AlphaFoldDB" id="A0A8R1IQN2"/>
<proteinExistence type="predicted"/>
<evidence type="ECO:0000313" key="1">
    <source>
        <dbReference type="EnsemblMetazoa" id="CJA36198.1"/>
    </source>
</evidence>
<reference evidence="2" key="1">
    <citation type="submission" date="2010-08" db="EMBL/GenBank/DDBJ databases">
        <authorList>
            <consortium name="Caenorhabditis japonica Sequencing Consortium"/>
            <person name="Wilson R.K."/>
        </authorList>
    </citation>
    <scope>NUCLEOTIDE SEQUENCE [LARGE SCALE GENOMIC DNA]</scope>
    <source>
        <strain evidence="2">DF5081</strain>
    </source>
</reference>
<reference evidence="1" key="2">
    <citation type="submission" date="2022-06" db="UniProtKB">
        <authorList>
            <consortium name="EnsemblMetazoa"/>
        </authorList>
    </citation>
    <scope>IDENTIFICATION</scope>
    <source>
        <strain evidence="1">DF5081</strain>
    </source>
</reference>
<dbReference type="Proteomes" id="UP000005237">
    <property type="component" value="Unassembled WGS sequence"/>
</dbReference>